<evidence type="ECO:0000259" key="4">
    <source>
        <dbReference type="PROSITE" id="PS50113"/>
    </source>
</evidence>
<keyword evidence="2" id="KW-0472">Membrane</keyword>
<dbReference type="InterPro" id="IPR035965">
    <property type="entry name" value="PAS-like_dom_sf"/>
</dbReference>
<comment type="caution">
    <text evidence="5">The sequence shown here is derived from an EMBL/GenBank/DDBJ whole genome shotgun (WGS) entry which is preliminary data.</text>
</comment>
<feature type="region of interest" description="Disordered" evidence="1">
    <location>
        <begin position="1011"/>
        <end position="1033"/>
    </location>
</feature>
<dbReference type="InterPro" id="IPR000014">
    <property type="entry name" value="PAS"/>
</dbReference>
<dbReference type="Gene3D" id="1.10.287.1490">
    <property type="match status" value="1"/>
</dbReference>
<feature type="compositionally biased region" description="Basic and acidic residues" evidence="1">
    <location>
        <begin position="904"/>
        <end position="916"/>
    </location>
</feature>
<feature type="compositionally biased region" description="Basic and acidic residues" evidence="1">
    <location>
        <begin position="1225"/>
        <end position="1252"/>
    </location>
</feature>
<keyword evidence="6" id="KW-1185">Reference proteome</keyword>
<dbReference type="Gene3D" id="3.30.450.20">
    <property type="entry name" value="PAS domain"/>
    <property type="match status" value="3"/>
</dbReference>
<feature type="compositionally biased region" description="Basic and acidic residues" evidence="1">
    <location>
        <begin position="1011"/>
        <end position="1031"/>
    </location>
</feature>
<dbReference type="Proteomes" id="UP001253545">
    <property type="component" value="Unassembled WGS sequence"/>
</dbReference>
<evidence type="ECO:0000259" key="3">
    <source>
        <dbReference type="PROSITE" id="PS50112"/>
    </source>
</evidence>
<feature type="compositionally biased region" description="Basic and acidic residues" evidence="1">
    <location>
        <begin position="944"/>
        <end position="955"/>
    </location>
</feature>
<dbReference type="SMART" id="SM00091">
    <property type="entry name" value="PAS"/>
    <property type="match status" value="4"/>
</dbReference>
<feature type="compositionally biased region" description="Basic and acidic residues" evidence="1">
    <location>
        <begin position="987"/>
        <end position="996"/>
    </location>
</feature>
<feature type="region of interest" description="Disordered" evidence="1">
    <location>
        <begin position="1083"/>
        <end position="1105"/>
    </location>
</feature>
<accession>A0ABU2ZQZ0</accession>
<keyword evidence="2" id="KW-0812">Transmembrane</keyword>
<proteinExistence type="predicted"/>
<feature type="region of interest" description="Disordered" evidence="1">
    <location>
        <begin position="944"/>
        <end position="999"/>
    </location>
</feature>
<protein>
    <submittedName>
        <fullName evidence="5">PAS domain-containing protein</fullName>
    </submittedName>
</protein>
<dbReference type="PROSITE" id="PS50112">
    <property type="entry name" value="PAS"/>
    <property type="match status" value="1"/>
</dbReference>
<keyword evidence="2" id="KW-1133">Transmembrane helix</keyword>
<evidence type="ECO:0000313" key="5">
    <source>
        <dbReference type="EMBL" id="MDT0595053.1"/>
    </source>
</evidence>
<evidence type="ECO:0000256" key="1">
    <source>
        <dbReference type="SAM" id="MobiDB-lite"/>
    </source>
</evidence>
<reference evidence="5 6" key="1">
    <citation type="submission" date="2023-09" db="EMBL/GenBank/DDBJ databases">
        <authorList>
            <person name="Rey-Velasco X."/>
        </authorList>
    </citation>
    <scope>NUCLEOTIDE SEQUENCE [LARGE SCALE GENOMIC DNA]</scope>
    <source>
        <strain evidence="5 6">P117</strain>
    </source>
</reference>
<dbReference type="SUPFAM" id="SSF55785">
    <property type="entry name" value="PYP-like sensor domain (PAS domain)"/>
    <property type="match status" value="3"/>
</dbReference>
<dbReference type="InterPro" id="IPR052155">
    <property type="entry name" value="Biofilm_reg_signaling"/>
</dbReference>
<dbReference type="EMBL" id="JAVRHX010000002">
    <property type="protein sequence ID" value="MDT0595053.1"/>
    <property type="molecule type" value="Genomic_DNA"/>
</dbReference>
<organism evidence="5 6">
    <name type="scientific">Glaciecola petra</name>
    <dbReference type="NCBI Taxonomy" id="3075602"/>
    <lineage>
        <taxon>Bacteria</taxon>
        <taxon>Pseudomonadati</taxon>
        <taxon>Pseudomonadota</taxon>
        <taxon>Gammaproteobacteria</taxon>
        <taxon>Alteromonadales</taxon>
        <taxon>Alteromonadaceae</taxon>
        <taxon>Glaciecola</taxon>
    </lineage>
</organism>
<dbReference type="PANTHER" id="PTHR44757">
    <property type="entry name" value="DIGUANYLATE CYCLASE DGCP"/>
    <property type="match status" value="1"/>
</dbReference>
<dbReference type="PROSITE" id="PS50113">
    <property type="entry name" value="PAC"/>
    <property type="match status" value="1"/>
</dbReference>
<feature type="compositionally biased region" description="Polar residues" evidence="1">
    <location>
        <begin position="957"/>
        <end position="974"/>
    </location>
</feature>
<feature type="domain" description="PAS" evidence="3">
    <location>
        <begin position="44"/>
        <end position="114"/>
    </location>
</feature>
<feature type="region of interest" description="Disordered" evidence="1">
    <location>
        <begin position="882"/>
        <end position="916"/>
    </location>
</feature>
<evidence type="ECO:0000313" key="6">
    <source>
        <dbReference type="Proteomes" id="UP001253545"/>
    </source>
</evidence>
<gene>
    <name evidence="5" type="ORF">RM552_09385</name>
</gene>
<dbReference type="CDD" id="cd00130">
    <property type="entry name" value="PAS"/>
    <property type="match status" value="2"/>
</dbReference>
<dbReference type="PANTHER" id="PTHR44757:SF2">
    <property type="entry name" value="BIOFILM ARCHITECTURE MAINTENANCE PROTEIN MBAA"/>
    <property type="match status" value="1"/>
</dbReference>
<dbReference type="SUPFAM" id="SSF57997">
    <property type="entry name" value="Tropomyosin"/>
    <property type="match status" value="1"/>
</dbReference>
<feature type="transmembrane region" description="Helical" evidence="2">
    <location>
        <begin position="12"/>
        <end position="33"/>
    </location>
</feature>
<dbReference type="Pfam" id="PF13426">
    <property type="entry name" value="PAS_9"/>
    <property type="match status" value="2"/>
</dbReference>
<feature type="region of interest" description="Disordered" evidence="1">
    <location>
        <begin position="1225"/>
        <end position="1271"/>
    </location>
</feature>
<evidence type="ECO:0000256" key="2">
    <source>
        <dbReference type="SAM" id="Phobius"/>
    </source>
</evidence>
<feature type="compositionally biased region" description="Basic and acidic residues" evidence="1">
    <location>
        <begin position="1375"/>
        <end position="1394"/>
    </location>
</feature>
<feature type="domain" description="PAC" evidence="4">
    <location>
        <begin position="401"/>
        <end position="457"/>
    </location>
</feature>
<dbReference type="RefSeq" id="WP_311368570.1">
    <property type="nucleotide sequence ID" value="NZ_JAVRHX010000002.1"/>
</dbReference>
<feature type="compositionally biased region" description="Polar residues" evidence="1">
    <location>
        <begin position="889"/>
        <end position="903"/>
    </location>
</feature>
<sequence length="1512" mass="173324">MKNLSLDSMVLATYVGLGVICFLLIWLFVQALVNKRQKMRDKGRVTSNEELIQALPVGLLHLNLDGKVVYLNNLAAHLLGRDREHLTHSDFAACFKSEDQAALRLALNLAQDAPDLANLQLLARSSNLFLHIGVGDIHADRKDPFRVITLTNQNKLQKNFLQVSKELQFQNQVIDGLDYAVCLLNLKEESFMHDQNFAALTTFKEVGVEKNSAKFAPGQVSLIDFYKSIHPNDLGNWKSALEICKREGRAELECRYQLQNAQTQDGEERSSSIYLPLKCIFVSEHLQSLKDSKNNPSAAKIAIDETEILSVLIYETSQAEKQLEQLNLSQLQQQAWLAASIDPVYALDIKGNILWSNGPFNQLIRRILPKAKGRNLLALDLFPEDIKALHKNVPNISNRTYNIEFEMHTPDDKLLWIKLSLSFYHVSNRLNEKNEVGMVGVLQDISELTATKRALKQEQDQRANVLSMAPVAIATIDADDKIISANPTMLERLNLTEKDLQKRTFYQLFSDPAEAGKAAKLIHQSGKLRDFDAQLKGKDNKLNPSALHVDLLDKDKQEYLCWISDKSDEQFQQDKFESLLKHSTMPMAILGENGFTQLNKEACKFFCVEDEYDLFGISPFSERLNPNLESSKTLEQLLDNVKISSKAKSLEWEHKVGDQILPCHATYVPMYKGQHFDSILCIWMDKREMLKADEARQLAINLHQAAEREIKEKQKLLANSQDQLATKMRTLADTETRLQSVQEDLIETQSEYTHLKQEHKNVTHNLHQLKEQYSNSRTMLANAQKVNADLNTQLENSTQEMQGLNAQRDKIAHALAQSESNYKQAQKDLLESKENAEQLKNQQAEQEQKMSALFNQIDDMKEAVENKDKQINQVSNQINNLQSQLSSSASTTEQLREQLINQRKASEAAEQQRRELEHTCQLAQTELKTKARHLNHLQSEMEKLEEMSHQEKGDMEAQQSQLKQELESKLSQLHETQKALEVAQQSAEKEKQEKDSQQALLQQVQNELADMEERARVKQEQMEEKEKERRLSQKKLQHKLWQELKDKQAKLQETEQILSQAKQQTESEKAEKEKHRQLMVKLKNELQDIETRNEEQKAKMEESDERWNRSKIELKDEVEAKREQLEQTRNALFEIQRQADKERLARIEQEQKLAQLTVELSDVETRANKQKEMLAGSDEQWRKHHAEIEQQKQELQKALLNAEQQNHNLQNQLATKLTDLQAAESKVDKTQSGEKELTNELEKARNHAEELSSKISQQEQKEKQLQNQLNEHQQVLESKESSISALESKQKALTEQLASVQREYANSKESLNVQQDSHSTLSSQMSQLENALQSSKQALVEKEKALQAAQAQLKNSQNKLSEQEDALLTAHKQELENATQEKAEDSTIRPDIEKLPMPNKPADWFDLLPYLQNHPNMESLPKSLSALMTELEEGINTTEDALQHNDIKAVLDCSKKLIKISEEVNSEALGYLMKNIQNDCANGMVDNVSIRWPVTKQGFQKTLRVVYSHLHA</sequence>
<name>A0ABU2ZQZ0_9ALTE</name>
<feature type="region of interest" description="Disordered" evidence="1">
    <location>
        <begin position="1375"/>
        <end position="1395"/>
    </location>
</feature>
<dbReference type="InterPro" id="IPR000700">
    <property type="entry name" value="PAS-assoc_C"/>
</dbReference>
<feature type="region of interest" description="Disordered" evidence="1">
    <location>
        <begin position="1308"/>
        <end position="1329"/>
    </location>
</feature>